<dbReference type="GO" id="GO:0004386">
    <property type="term" value="F:helicase activity"/>
    <property type="evidence" value="ECO:0007669"/>
    <property type="project" value="InterPro"/>
</dbReference>
<dbReference type="InterPro" id="IPR027417">
    <property type="entry name" value="P-loop_NTPase"/>
</dbReference>
<dbReference type="PANTHER" id="PTHR10887:SF495">
    <property type="entry name" value="HELICASE SENATAXIN ISOFORM X1-RELATED"/>
    <property type="match status" value="1"/>
</dbReference>
<dbReference type="RefSeq" id="XP_036629955.1">
    <property type="nucleotide sequence ID" value="XM_036778527.1"/>
</dbReference>
<dbReference type="GeneID" id="59378838"/>
<feature type="region of interest" description="Disordered" evidence="1">
    <location>
        <begin position="452"/>
        <end position="473"/>
    </location>
</feature>
<proteinExistence type="predicted"/>
<dbReference type="AlphaFoldDB" id="A0A8H6ZTQ9"/>
<dbReference type="Gene3D" id="3.40.50.300">
    <property type="entry name" value="P-loop containing nucleotide triphosphate hydrolases"/>
    <property type="match status" value="1"/>
</dbReference>
<protein>
    <recommendedName>
        <fullName evidence="2">DNA2/NAM7 helicase helicase domain-containing protein</fullName>
    </recommendedName>
</protein>
<name>A0A8H6ZTQ9_PLEOS</name>
<dbReference type="OrthoDB" id="6513042at2759"/>
<dbReference type="InterPro" id="IPR045055">
    <property type="entry name" value="DNA2/NAM7-like"/>
</dbReference>
<reference evidence="3" key="1">
    <citation type="submission" date="2019-07" db="EMBL/GenBank/DDBJ databases">
        <authorList>
            <person name="Palmer J.M."/>
        </authorList>
    </citation>
    <scope>NUCLEOTIDE SEQUENCE</scope>
    <source>
        <strain evidence="3">PC9</strain>
    </source>
</reference>
<evidence type="ECO:0000313" key="3">
    <source>
        <dbReference type="EMBL" id="KAF7426651.1"/>
    </source>
</evidence>
<organism evidence="3 4">
    <name type="scientific">Pleurotus ostreatus</name>
    <name type="common">Oyster mushroom</name>
    <name type="synonym">White-rot fungus</name>
    <dbReference type="NCBI Taxonomy" id="5322"/>
    <lineage>
        <taxon>Eukaryota</taxon>
        <taxon>Fungi</taxon>
        <taxon>Dikarya</taxon>
        <taxon>Basidiomycota</taxon>
        <taxon>Agaricomycotina</taxon>
        <taxon>Agaricomycetes</taxon>
        <taxon>Agaricomycetidae</taxon>
        <taxon>Agaricales</taxon>
        <taxon>Pleurotineae</taxon>
        <taxon>Pleurotaceae</taxon>
        <taxon>Pleurotus</taxon>
    </lineage>
</organism>
<dbReference type="EMBL" id="JACETU010000006">
    <property type="protein sequence ID" value="KAF7426651.1"/>
    <property type="molecule type" value="Genomic_DNA"/>
</dbReference>
<evidence type="ECO:0000259" key="2">
    <source>
        <dbReference type="Pfam" id="PF13086"/>
    </source>
</evidence>
<dbReference type="VEuPathDB" id="FungiDB:PC9H_009020"/>
<dbReference type="InterPro" id="IPR032675">
    <property type="entry name" value="LRR_dom_sf"/>
</dbReference>
<dbReference type="InterPro" id="IPR041677">
    <property type="entry name" value="DNA2/NAM7_AAA_11"/>
</dbReference>
<accession>A0A8H6ZTQ9</accession>
<sequence>MTASTHNAVDNVLERFIILNKKAHLLTEDQILRVATDQSKVNKSLQHYTIDAPGGRDLNENNKLAKQALARVKSAVIIFTTCAGAGLGILRKVDFEIALIDKASQITEPCALIPLVKGVKRAVLVGDHPARTACNFVQRFGTWRKHWSMCLYLRGCIRAKPPYGVPNNAGWEFYEGKLQSAITNSQEVLGRLEGSSFPWPRRNGYIFPTVFIQCSTEEDLGENAKTEAAKSSAWTGPMALLGLVVFFENSLPSLVNLKLYDYISPMEDAELVRQLASFSSITALCLSNVRFTSLAPIVSSFPQLEYLWLKSAFTLERDINYDALTATKLKYLRCYSLHETTAKAFGLRMLDTVKTLVVLVVVDVTLLPIHHTIQMYNGNYRGPAFHRAHEWKRWWEDTGRAVELASRLQISKAPSAESDKDPQRQGIVDVVYQSEEWNKWYRRAVEFPGSQVLPTQDQADTPTAVSHSVTWQA</sequence>
<gene>
    <name evidence="3" type="ORF">PC9H_009020</name>
</gene>
<dbReference type="PANTHER" id="PTHR10887">
    <property type="entry name" value="DNA2/NAM7 HELICASE FAMILY"/>
    <property type="match status" value="1"/>
</dbReference>
<dbReference type="Pfam" id="PF13086">
    <property type="entry name" value="AAA_11"/>
    <property type="match status" value="1"/>
</dbReference>
<feature type="domain" description="DNA2/NAM7 helicase helicase" evidence="2">
    <location>
        <begin position="70"/>
        <end position="128"/>
    </location>
</feature>
<comment type="caution">
    <text evidence="3">The sequence shown here is derived from an EMBL/GenBank/DDBJ whole genome shotgun (WGS) entry which is preliminary data.</text>
</comment>
<keyword evidence="4" id="KW-1185">Reference proteome</keyword>
<dbReference type="SUPFAM" id="SSF52047">
    <property type="entry name" value="RNI-like"/>
    <property type="match status" value="1"/>
</dbReference>
<dbReference type="Proteomes" id="UP000623687">
    <property type="component" value="Unassembled WGS sequence"/>
</dbReference>
<dbReference type="Gene3D" id="3.80.10.10">
    <property type="entry name" value="Ribonuclease Inhibitor"/>
    <property type="match status" value="1"/>
</dbReference>
<evidence type="ECO:0000256" key="1">
    <source>
        <dbReference type="SAM" id="MobiDB-lite"/>
    </source>
</evidence>
<evidence type="ECO:0000313" key="4">
    <source>
        <dbReference type="Proteomes" id="UP000623687"/>
    </source>
</evidence>